<dbReference type="RefSeq" id="WP_192146271.1">
    <property type="nucleotide sequence ID" value="NZ_JACYXI010000001.1"/>
</dbReference>
<dbReference type="InterPro" id="IPR000182">
    <property type="entry name" value="GNAT_dom"/>
</dbReference>
<keyword evidence="2" id="KW-0012">Acyltransferase</keyword>
<dbReference type="PROSITE" id="PS51186">
    <property type="entry name" value="GNAT"/>
    <property type="match status" value="1"/>
</dbReference>
<reference evidence="4 5" key="2">
    <citation type="journal article" date="2021" name="Int. J. Syst. Evol. Microbiol.">
        <title>Roseibium litorale sp. nov., isolated from a tidal flat sediment and proposal for the reclassification of Labrenzia polysiphoniae as Roseibium polysiphoniae comb. nov.</title>
        <authorList>
            <person name="Liu Y."/>
            <person name="Pei T."/>
            <person name="Du J."/>
            <person name="Chao M."/>
            <person name="Deng M.R."/>
            <person name="Zhu H."/>
        </authorList>
    </citation>
    <scope>NUCLEOTIDE SEQUENCE [LARGE SCALE GENOMIC DNA]</scope>
    <source>
        <strain evidence="4 5">4C16A</strain>
    </source>
</reference>
<dbReference type="InterPro" id="IPR050832">
    <property type="entry name" value="Bact_Acetyltransf"/>
</dbReference>
<organism evidence="4 5">
    <name type="scientific">Roseibium litorale</name>
    <dbReference type="NCBI Taxonomy" id="2803841"/>
    <lineage>
        <taxon>Bacteria</taxon>
        <taxon>Pseudomonadati</taxon>
        <taxon>Pseudomonadota</taxon>
        <taxon>Alphaproteobacteria</taxon>
        <taxon>Hyphomicrobiales</taxon>
        <taxon>Stappiaceae</taxon>
        <taxon>Roseibium</taxon>
    </lineage>
</organism>
<evidence type="ECO:0000256" key="2">
    <source>
        <dbReference type="ARBA" id="ARBA00023315"/>
    </source>
</evidence>
<reference evidence="5" key="1">
    <citation type="submission" date="2020-09" db="EMBL/GenBank/DDBJ databases">
        <title>The genome sequence of strain Labrenzia suaedae 4C16A.</title>
        <authorList>
            <person name="Liu Y."/>
        </authorList>
    </citation>
    <scope>NUCLEOTIDE SEQUENCE [LARGE SCALE GENOMIC DNA]</scope>
    <source>
        <strain evidence="5">4C16A</strain>
    </source>
</reference>
<name>A0ABR9CI70_9HYPH</name>
<protein>
    <submittedName>
        <fullName evidence="4">GNAT family N-acetyltransferase</fullName>
    </submittedName>
</protein>
<evidence type="ECO:0000313" key="5">
    <source>
        <dbReference type="Proteomes" id="UP000632063"/>
    </source>
</evidence>
<dbReference type="PANTHER" id="PTHR43877:SF2">
    <property type="entry name" value="AMINOALKYLPHOSPHONATE N-ACETYLTRANSFERASE-RELATED"/>
    <property type="match status" value="1"/>
</dbReference>
<dbReference type="InterPro" id="IPR016181">
    <property type="entry name" value="Acyl_CoA_acyltransferase"/>
</dbReference>
<dbReference type="InterPro" id="IPR015797">
    <property type="entry name" value="NUDIX_hydrolase-like_dom_sf"/>
</dbReference>
<dbReference type="SUPFAM" id="SSF55811">
    <property type="entry name" value="Nudix"/>
    <property type="match status" value="1"/>
</dbReference>
<evidence type="ECO:0000313" key="4">
    <source>
        <dbReference type="EMBL" id="MBD8890525.1"/>
    </source>
</evidence>
<feature type="domain" description="N-acetyltransferase" evidence="3">
    <location>
        <begin position="3"/>
        <end position="152"/>
    </location>
</feature>
<proteinExistence type="predicted"/>
<dbReference type="EMBL" id="JACYXI010000001">
    <property type="protein sequence ID" value="MBD8890525.1"/>
    <property type="molecule type" value="Genomic_DNA"/>
</dbReference>
<dbReference type="Proteomes" id="UP000632063">
    <property type="component" value="Unassembled WGS sequence"/>
</dbReference>
<accession>A0ABR9CI70</accession>
<gene>
    <name evidence="4" type="ORF">IG616_03125</name>
</gene>
<keyword evidence="1" id="KW-0808">Transferase</keyword>
<dbReference type="Pfam" id="PF13508">
    <property type="entry name" value="Acetyltransf_7"/>
    <property type="match status" value="1"/>
</dbReference>
<dbReference type="PANTHER" id="PTHR43877">
    <property type="entry name" value="AMINOALKYLPHOSPHONATE N-ACETYLTRANSFERASE-RELATED-RELATED"/>
    <property type="match status" value="1"/>
</dbReference>
<keyword evidence="5" id="KW-1185">Reference proteome</keyword>
<dbReference type="SUPFAM" id="SSF55729">
    <property type="entry name" value="Acyl-CoA N-acyltransferases (Nat)"/>
    <property type="match status" value="1"/>
</dbReference>
<dbReference type="CDD" id="cd04301">
    <property type="entry name" value="NAT_SF"/>
    <property type="match status" value="1"/>
</dbReference>
<evidence type="ECO:0000256" key="1">
    <source>
        <dbReference type="ARBA" id="ARBA00022679"/>
    </source>
</evidence>
<evidence type="ECO:0000259" key="3">
    <source>
        <dbReference type="PROSITE" id="PS51186"/>
    </source>
</evidence>
<dbReference type="Gene3D" id="3.40.630.30">
    <property type="match status" value="1"/>
</dbReference>
<sequence length="387" mass="43270">MTLKIRSACSSDTKDLTAILYEAKGSRGYTLEQMDGFRSQFRIDDALLENMDVIVAELDGKPVGFAAGCLQPDHYLIDYLFVLPETAGRGIGRLLLERISDLASTLSAQRLRLESDAYAEAFYLARGFKRVSTLSSQMAPSGKIPVMEKDLSPMVQELKSLDIRLDRTSCWPFEESNRDAINAHWSKALDRNPHLWNGRVLKLTSHVFDDGILTGICHETSFAAFLAWRDWGAPDRTTRNLFGSALIRSREGFLLYGVMSEWTANPGQIYPPGGNIDMADVREDGRVNVLGSLYRELVEETGLTPDQVIEGPLFAVFDGPRLCIGRVMNIDEPAEELRTRILAHSLASEEQELSDVRILRTSSDGQSPKTTTYARALARKLLPERHQ</sequence>
<comment type="caution">
    <text evidence="4">The sequence shown here is derived from an EMBL/GenBank/DDBJ whole genome shotgun (WGS) entry which is preliminary data.</text>
</comment>